<feature type="compositionally biased region" description="Low complexity" evidence="9">
    <location>
        <begin position="134"/>
        <end position="146"/>
    </location>
</feature>
<sequence length="1404" mass="156995">MAPNNHNNNDNIFEKSSNNKRNKKLSNCDDTSGSSSSINCDYSDCNVRNRNKNLVLIYEGEEFKNYLEYHVSNYQIQNPNISIILQEINASNNNNNNNNNNNEGEYLIEQIDNIQSQSSWDGIIFPAHLTVISSSSSSSSSTITSSGDDEKSTKNKKTTLWALPLNGDVLSVYFRKDLFEKYQLDVPKTWDGYRDAAAFFHGQPWGPNNAELTGSCVTRTNNNGGRCRNNNDNNDNNNNNINAYWASLVLSTMTQSTGTSSGYLLDPITMDPLLGEAMEETLRILAEQHILGPPEETFEDIECDDNEDDINLRLNDGTCAITYNWGKQLTTETIVNNNNNNITIGVAPTPGSTRVFNRTSGNLESCTPELCPYGLYFDDIGIVNRPSYAAFGGWAGGVSNNSPTREQNAMADFFSYISNTAQSLSDLLPNQRSNFVTPYRYSHLQASNWIDVGYDESTISEYKDTIQEVNSGNTVMEIRTSPGTNIRHIIHEEVSSYLLLNSNASTNTKNEGITLNSLDDVILRRKTTDQMDTKIREALSYLDESTVADSYRKSLGFTESPDSVVKSMNYIDRDYRETGWGLAGLICCTAVGLIIWTLWNRKNHVIQACQPFLMIQCAMGLFFMGGTLVPLGFDDSLFSKDVLDITCMVMPWMYMFGYTLFFSSVYSKIQACMRIFKHPGKYDVMSVRPWDSFKTFSWIFLLNGIVLFLWTLLDPLKWVRMEVATDRISGTTLHSEGGTGETYGHCMGERFDYLIFTLPLFVFNMVCIFVAMIQSFRCRFLDLEYHEMQWIQLSILPIFEAWIIGGPVLALVVENPTTKYVLYVFIITTSSIAIAFAVFAPKEWFVRKSIAMKFKSKAIAPPLASPAGVKILKHPTVESQKHVVNLQDQLDHYTASNTELGIDIRILQDKFRLLTEEEKLVVFESMFAKEISNSQNSRINSISQEREEEFVPTPACKSKSKWKSLANSAAMLANDRKERVDSIMPLKNLDNLAVIDSFPATTWSMPAVDDDEKDNTTGDVLEVAGIITAGAALARGTSNSSLISKSIEEENRLRVDKYENDLPVREKKPEKDKANYFSSHPLDPSHRSDLVSKKEDASLSSLDTSLAPSQSHSPLPSRSGDEMVNEIDEIAQEFDNQSQIRAVGSSYSSTEEETPEIWDEIYELNKIIESNDLRELETETSMIAAQYKLNSTFLESMSDIQTKNEKRDSANRYNEYDGVPYLDISDVSPATENGSKDFVLTSDAMIGSLPIPYDNVALTGISASAGEPSSGETVVSKMSPVSSSEEYSMQQHAGEPSSGDRPPPCKVQKADINGDDDNAGDVENPPILERHKHSTIPPTECSISSTSSAMDSPVNQSQNKPAAEKYEKTSIIKEDGTHNAKISASRHKKRELEALRPTFRHSDL</sequence>
<evidence type="ECO:0000256" key="6">
    <source>
        <dbReference type="ARBA" id="ARBA00023170"/>
    </source>
</evidence>
<dbReference type="PANTHER" id="PTHR10519">
    <property type="entry name" value="GABA-B RECEPTOR"/>
    <property type="match status" value="1"/>
</dbReference>
<evidence type="ECO:0000313" key="12">
    <source>
        <dbReference type="EMBL" id="OEU22149.1"/>
    </source>
</evidence>
<feature type="transmembrane region" description="Helical" evidence="10">
    <location>
        <begin position="611"/>
        <end position="633"/>
    </location>
</feature>
<evidence type="ECO:0000313" key="13">
    <source>
        <dbReference type="Proteomes" id="UP000095751"/>
    </source>
</evidence>
<keyword evidence="3 10" id="KW-1133">Transmembrane helix</keyword>
<evidence type="ECO:0000256" key="10">
    <source>
        <dbReference type="SAM" id="Phobius"/>
    </source>
</evidence>
<feature type="region of interest" description="Disordered" evidence="9">
    <location>
        <begin position="134"/>
        <end position="155"/>
    </location>
</feature>
<dbReference type="InterPro" id="IPR002455">
    <property type="entry name" value="GPCR3_GABA-B"/>
</dbReference>
<gene>
    <name evidence="12" type="ORF">FRACYDRAFT_232302</name>
</gene>
<feature type="compositionally biased region" description="Basic and acidic residues" evidence="9">
    <location>
        <begin position="1083"/>
        <end position="1097"/>
    </location>
</feature>
<dbReference type="GO" id="GO:0004965">
    <property type="term" value="F:G protein-coupled GABA receptor activity"/>
    <property type="evidence" value="ECO:0007669"/>
    <property type="project" value="InterPro"/>
</dbReference>
<accession>A0A1E7FVH6</accession>
<evidence type="ECO:0000256" key="5">
    <source>
        <dbReference type="ARBA" id="ARBA00023136"/>
    </source>
</evidence>
<evidence type="ECO:0000256" key="9">
    <source>
        <dbReference type="SAM" id="MobiDB-lite"/>
    </source>
</evidence>
<evidence type="ECO:0000256" key="4">
    <source>
        <dbReference type="ARBA" id="ARBA00023040"/>
    </source>
</evidence>
<feature type="transmembrane region" description="Helical" evidence="10">
    <location>
        <begin position="820"/>
        <end position="840"/>
    </location>
</feature>
<dbReference type="KEGG" id="fcy:FRACYDRAFT_232302"/>
<dbReference type="SUPFAM" id="SSF53850">
    <property type="entry name" value="Periplasmic binding protein-like II"/>
    <property type="match status" value="2"/>
</dbReference>
<proteinExistence type="predicted"/>
<dbReference type="Gene3D" id="3.40.190.10">
    <property type="entry name" value="Periplasmic binding protein-like II"/>
    <property type="match status" value="1"/>
</dbReference>
<evidence type="ECO:0000256" key="3">
    <source>
        <dbReference type="ARBA" id="ARBA00022989"/>
    </source>
</evidence>
<evidence type="ECO:0000256" key="2">
    <source>
        <dbReference type="ARBA" id="ARBA00022692"/>
    </source>
</evidence>
<feature type="transmembrane region" description="Helical" evidence="10">
    <location>
        <begin position="653"/>
        <end position="676"/>
    </location>
</feature>
<evidence type="ECO:0000256" key="8">
    <source>
        <dbReference type="ARBA" id="ARBA00023224"/>
    </source>
</evidence>
<keyword evidence="2 10" id="KW-0812">Transmembrane</keyword>
<keyword evidence="5 10" id="KW-0472">Membrane</keyword>
<feature type="transmembrane region" description="Helical" evidence="10">
    <location>
        <begin position="753"/>
        <end position="773"/>
    </location>
</feature>
<feature type="compositionally biased region" description="Basic and acidic residues" evidence="9">
    <location>
        <begin position="1390"/>
        <end position="1404"/>
    </location>
</feature>
<dbReference type="OrthoDB" id="48903at2759"/>
<dbReference type="GO" id="GO:0038039">
    <property type="term" value="C:G protein-coupled receptor heterodimeric complex"/>
    <property type="evidence" value="ECO:0007669"/>
    <property type="project" value="TreeGrafter"/>
</dbReference>
<dbReference type="InterPro" id="IPR017978">
    <property type="entry name" value="GPCR_3_C"/>
</dbReference>
<dbReference type="EMBL" id="KV784353">
    <property type="protein sequence ID" value="OEU22149.1"/>
    <property type="molecule type" value="Genomic_DNA"/>
</dbReference>
<reference evidence="12 13" key="1">
    <citation type="submission" date="2016-09" db="EMBL/GenBank/DDBJ databases">
        <title>Extensive genetic diversity and differential bi-allelic expression allows diatom success in the polar Southern Ocean.</title>
        <authorList>
            <consortium name="DOE Joint Genome Institute"/>
            <person name="Mock T."/>
            <person name="Otillar R.P."/>
            <person name="Strauss J."/>
            <person name="Dupont C."/>
            <person name="Frickenhaus S."/>
            <person name="Maumus F."/>
            <person name="Mcmullan M."/>
            <person name="Sanges R."/>
            <person name="Schmutz J."/>
            <person name="Toseland A."/>
            <person name="Valas R."/>
            <person name="Veluchamy A."/>
            <person name="Ward B.J."/>
            <person name="Allen A."/>
            <person name="Barry K."/>
            <person name="Falciatore A."/>
            <person name="Ferrante M."/>
            <person name="Fortunato A.E."/>
            <person name="Gloeckner G."/>
            <person name="Gruber A."/>
            <person name="Hipkin R."/>
            <person name="Janech M."/>
            <person name="Kroth P."/>
            <person name="Leese F."/>
            <person name="Lindquist E."/>
            <person name="Lyon B.R."/>
            <person name="Martin J."/>
            <person name="Mayer C."/>
            <person name="Parker M."/>
            <person name="Quesneville H."/>
            <person name="Raymond J."/>
            <person name="Uhlig C."/>
            <person name="Valentin K.U."/>
            <person name="Worden A.Z."/>
            <person name="Armbrust E.V."/>
            <person name="Bowler C."/>
            <person name="Green B."/>
            <person name="Moulton V."/>
            <person name="Van Oosterhout C."/>
            <person name="Grigoriev I."/>
        </authorList>
    </citation>
    <scope>NUCLEOTIDE SEQUENCE [LARGE SCALE GENOMIC DNA]</scope>
    <source>
        <strain evidence="12 13">CCMP1102</strain>
    </source>
</reference>
<keyword evidence="6" id="KW-0675">Receptor</keyword>
<dbReference type="InParanoid" id="A0A1E7FVH6"/>
<feature type="transmembrane region" description="Helical" evidence="10">
    <location>
        <begin position="793"/>
        <end position="814"/>
    </location>
</feature>
<name>A0A1E7FVH6_9STRA</name>
<dbReference type="PANTHER" id="PTHR10519:SF20">
    <property type="entry name" value="G-PROTEIN COUPLED RECEPTOR 156-RELATED"/>
    <property type="match status" value="1"/>
</dbReference>
<feature type="region of interest" description="Disordered" evidence="9">
    <location>
        <begin position="1264"/>
        <end position="1404"/>
    </location>
</feature>
<feature type="compositionally biased region" description="Basic and acidic residues" evidence="9">
    <location>
        <begin position="1058"/>
        <end position="1074"/>
    </location>
</feature>
<feature type="compositionally biased region" description="Basic and acidic residues" evidence="9">
    <location>
        <begin position="1362"/>
        <end position="1378"/>
    </location>
</feature>
<feature type="region of interest" description="Disordered" evidence="9">
    <location>
        <begin position="1"/>
        <end position="37"/>
    </location>
</feature>
<evidence type="ECO:0000256" key="7">
    <source>
        <dbReference type="ARBA" id="ARBA00023180"/>
    </source>
</evidence>
<protein>
    <recommendedName>
        <fullName evidence="11">G-protein coupled receptors family 3 profile domain-containing protein</fullName>
    </recommendedName>
</protein>
<feature type="compositionally biased region" description="Low complexity" evidence="9">
    <location>
        <begin position="1098"/>
        <end position="1109"/>
    </location>
</feature>
<feature type="transmembrane region" description="Helical" evidence="10">
    <location>
        <begin position="579"/>
        <end position="599"/>
    </location>
</feature>
<feature type="compositionally biased region" description="Polar residues" evidence="9">
    <location>
        <begin position="1279"/>
        <end position="1291"/>
    </location>
</feature>
<keyword evidence="7" id="KW-0325">Glycoprotein</keyword>
<evidence type="ECO:0000259" key="11">
    <source>
        <dbReference type="PROSITE" id="PS50259"/>
    </source>
</evidence>
<keyword evidence="8" id="KW-0807">Transducer</keyword>
<feature type="compositionally biased region" description="Polar residues" evidence="9">
    <location>
        <begin position="1"/>
        <end position="11"/>
    </location>
</feature>
<comment type="subcellular location">
    <subcellularLocation>
        <location evidence="1">Membrane</location>
        <topology evidence="1">Multi-pass membrane protein</topology>
    </subcellularLocation>
</comment>
<organism evidence="12 13">
    <name type="scientific">Fragilariopsis cylindrus CCMP1102</name>
    <dbReference type="NCBI Taxonomy" id="635003"/>
    <lineage>
        <taxon>Eukaryota</taxon>
        <taxon>Sar</taxon>
        <taxon>Stramenopiles</taxon>
        <taxon>Ochrophyta</taxon>
        <taxon>Bacillariophyta</taxon>
        <taxon>Bacillariophyceae</taxon>
        <taxon>Bacillariophycidae</taxon>
        <taxon>Bacillariales</taxon>
        <taxon>Bacillariaceae</taxon>
        <taxon>Fragilariopsis</taxon>
    </lineage>
</organism>
<feature type="region of interest" description="Disordered" evidence="9">
    <location>
        <begin position="1058"/>
        <end position="1121"/>
    </location>
</feature>
<keyword evidence="4" id="KW-0297">G-protein coupled receptor</keyword>
<dbReference type="Pfam" id="PF00003">
    <property type="entry name" value="7tm_3"/>
    <property type="match status" value="1"/>
</dbReference>
<keyword evidence="13" id="KW-1185">Reference proteome</keyword>
<dbReference type="PROSITE" id="PS50259">
    <property type="entry name" value="G_PROTEIN_RECEP_F3_4"/>
    <property type="match status" value="1"/>
</dbReference>
<evidence type="ECO:0000256" key="1">
    <source>
        <dbReference type="ARBA" id="ARBA00004141"/>
    </source>
</evidence>
<feature type="compositionally biased region" description="Polar residues" evidence="9">
    <location>
        <begin position="1341"/>
        <end position="1360"/>
    </location>
</feature>
<feature type="domain" description="G-protein coupled receptors family 3 profile" evidence="11">
    <location>
        <begin position="646"/>
        <end position="846"/>
    </location>
</feature>
<dbReference type="Proteomes" id="UP000095751">
    <property type="component" value="Unassembled WGS sequence"/>
</dbReference>